<dbReference type="Gene3D" id="1.10.10.10">
    <property type="entry name" value="Winged helix-like DNA-binding domain superfamily/Winged helix DNA-binding domain"/>
    <property type="match status" value="2"/>
</dbReference>
<name>A0A087D8L5_9BIFI</name>
<dbReference type="InterPro" id="IPR011047">
    <property type="entry name" value="Quinoprotein_ADH-like_sf"/>
</dbReference>
<dbReference type="GeneID" id="85166538"/>
<dbReference type="EMBL" id="JGZO01000020">
    <property type="protein sequence ID" value="KFI91865.1"/>
    <property type="molecule type" value="Genomic_DNA"/>
</dbReference>
<organism evidence="1 2">
    <name type="scientific">Bifidobacterium scardovii</name>
    <dbReference type="NCBI Taxonomy" id="158787"/>
    <lineage>
        <taxon>Bacteria</taxon>
        <taxon>Bacillati</taxon>
        <taxon>Actinomycetota</taxon>
        <taxon>Actinomycetes</taxon>
        <taxon>Bifidobacteriales</taxon>
        <taxon>Bifidobacteriaceae</taxon>
        <taxon>Bifidobacterium</taxon>
    </lineage>
</organism>
<dbReference type="Proteomes" id="UP000029033">
    <property type="component" value="Unassembled WGS sequence"/>
</dbReference>
<sequence length="294" mass="31486">MNDGEVIPSHFFGITRGGAKGGSAIPVQSGQCRSPAARRVQQIDPDTGKVLRVFGSTEHAARALGGKNASNIRNAILRGGTSYGYRWRYLSGSGVAPATMPDSSRPIEQIDPDSGRVIRTFTGVCRAARAFGLHSGADLYRAAHTGLTCCGFLWRYADCRGYPVERIDPNTGDPDAVFFSVAGAAGDERGSVCRALVDGSVAGGYRWRLLDEPAIAREDGPGPSSNAYCAVGGIFKIVDRNGIVYGYDMRDGPHSRSFTSVTKGKGHKLSPKLMDALTLWVETGDTRLLCHFLR</sequence>
<dbReference type="SUPFAM" id="SSF50998">
    <property type="entry name" value="Quinoprotein alcohol dehydrogenase-like"/>
    <property type="match status" value="1"/>
</dbReference>
<evidence type="ECO:0000313" key="2">
    <source>
        <dbReference type="Proteomes" id="UP000029033"/>
    </source>
</evidence>
<dbReference type="OrthoDB" id="3261064at2"/>
<gene>
    <name evidence="1" type="ORF">BSCA_2391</name>
</gene>
<dbReference type="AlphaFoldDB" id="A0A087D8L5"/>
<reference evidence="1 2" key="1">
    <citation type="submission" date="2014-03" db="EMBL/GenBank/DDBJ databases">
        <title>Genomics of Bifidobacteria.</title>
        <authorList>
            <person name="Ventura M."/>
            <person name="Milani C."/>
            <person name="Lugli G.A."/>
        </authorList>
    </citation>
    <scope>NUCLEOTIDE SEQUENCE [LARGE SCALE GENOMIC DNA]</scope>
    <source>
        <strain evidence="1 2">LMG 21589</strain>
    </source>
</reference>
<dbReference type="InterPro" id="IPR036388">
    <property type="entry name" value="WH-like_DNA-bd_sf"/>
</dbReference>
<accession>A0A087D8L5</accession>
<protein>
    <submittedName>
        <fullName evidence="1">Uncharacterized protein</fullName>
    </submittedName>
</protein>
<comment type="caution">
    <text evidence="1">The sequence shown here is derived from an EMBL/GenBank/DDBJ whole genome shotgun (WGS) entry which is preliminary data.</text>
</comment>
<evidence type="ECO:0000313" key="1">
    <source>
        <dbReference type="EMBL" id="KFI91865.1"/>
    </source>
</evidence>
<proteinExistence type="predicted"/>
<keyword evidence="2" id="KW-1185">Reference proteome</keyword>
<dbReference type="RefSeq" id="WP_033517364.1">
    <property type="nucleotide sequence ID" value="NZ_CAUPKV010000005.1"/>
</dbReference>